<dbReference type="FunFam" id="3.30.230.70:FF:000004">
    <property type="entry name" value="Exosome complex component Rrp41"/>
    <property type="match status" value="1"/>
</dbReference>
<evidence type="ECO:0000256" key="4">
    <source>
        <dbReference type="ARBA" id="ARBA00022835"/>
    </source>
</evidence>
<dbReference type="InterPro" id="IPR027408">
    <property type="entry name" value="PNPase/RNase_PH_dom_sf"/>
</dbReference>
<gene>
    <name evidence="7" type="ORF">LCGC14_2615130</name>
</gene>
<dbReference type="GO" id="GO:0010467">
    <property type="term" value="P:gene expression"/>
    <property type="evidence" value="ECO:0007669"/>
    <property type="project" value="UniProtKB-ARBA"/>
</dbReference>
<proteinExistence type="inferred from homology"/>
<dbReference type="EMBL" id="LAZR01044487">
    <property type="protein sequence ID" value="KKL04530.1"/>
    <property type="molecule type" value="Genomic_DNA"/>
</dbReference>
<dbReference type="GO" id="GO:0000177">
    <property type="term" value="C:cytoplasmic exosome (RNase complex)"/>
    <property type="evidence" value="ECO:0007669"/>
    <property type="project" value="TreeGrafter"/>
</dbReference>
<reference evidence="7" key="1">
    <citation type="journal article" date="2015" name="Nature">
        <title>Complex archaea that bridge the gap between prokaryotes and eukaryotes.</title>
        <authorList>
            <person name="Spang A."/>
            <person name="Saw J.H."/>
            <person name="Jorgensen S.L."/>
            <person name="Zaremba-Niedzwiedzka K."/>
            <person name="Martijn J."/>
            <person name="Lind A.E."/>
            <person name="van Eijk R."/>
            <person name="Schleper C."/>
            <person name="Guy L."/>
            <person name="Ettema T.J."/>
        </authorList>
    </citation>
    <scope>NUCLEOTIDE SEQUENCE</scope>
</reference>
<evidence type="ECO:0000259" key="6">
    <source>
        <dbReference type="Pfam" id="PF01138"/>
    </source>
</evidence>
<dbReference type="GO" id="GO:0003723">
    <property type="term" value="F:RNA binding"/>
    <property type="evidence" value="ECO:0007669"/>
    <property type="project" value="TreeGrafter"/>
</dbReference>
<dbReference type="AlphaFoldDB" id="A0A0F9A4Y7"/>
<dbReference type="InterPro" id="IPR020568">
    <property type="entry name" value="Ribosomal_Su5_D2-typ_SF"/>
</dbReference>
<dbReference type="SUPFAM" id="SSF54211">
    <property type="entry name" value="Ribosomal protein S5 domain 2-like"/>
    <property type="match status" value="1"/>
</dbReference>
<feature type="domain" description="Exoribonuclease phosphorolytic" evidence="6">
    <location>
        <begin position="38"/>
        <end position="167"/>
    </location>
</feature>
<dbReference type="InterPro" id="IPR001247">
    <property type="entry name" value="ExoRNase_PH_dom1"/>
</dbReference>
<dbReference type="GO" id="GO:0000956">
    <property type="term" value="P:nuclear-transcribed mRNA catabolic process"/>
    <property type="evidence" value="ECO:0007669"/>
    <property type="project" value="UniProtKB-ARBA"/>
</dbReference>
<dbReference type="GO" id="GO:0071027">
    <property type="term" value="P:nuclear RNA surveillance"/>
    <property type="evidence" value="ECO:0007669"/>
    <property type="project" value="UniProtKB-ARBA"/>
</dbReference>
<evidence type="ECO:0000256" key="3">
    <source>
        <dbReference type="ARBA" id="ARBA00022490"/>
    </source>
</evidence>
<dbReference type="Pfam" id="PF01138">
    <property type="entry name" value="RNase_PH"/>
    <property type="match status" value="1"/>
</dbReference>
<keyword evidence="3" id="KW-0963">Cytoplasm</keyword>
<feature type="region of interest" description="Disordered" evidence="5">
    <location>
        <begin position="1"/>
        <end position="28"/>
    </location>
</feature>
<dbReference type="Gene3D" id="3.30.230.70">
    <property type="entry name" value="GHMP Kinase, N-terminal domain"/>
    <property type="match status" value="1"/>
</dbReference>
<keyword evidence="4" id="KW-0271">Exosome</keyword>
<name>A0A0F9A4Y7_9ZZZZ</name>
<accession>A0A0F9A4Y7</accession>
<evidence type="ECO:0000256" key="1">
    <source>
        <dbReference type="ARBA" id="ARBA00004496"/>
    </source>
</evidence>
<organism evidence="7">
    <name type="scientific">marine sediment metagenome</name>
    <dbReference type="NCBI Taxonomy" id="412755"/>
    <lineage>
        <taxon>unclassified sequences</taxon>
        <taxon>metagenomes</taxon>
        <taxon>ecological metagenomes</taxon>
    </lineage>
</organism>
<dbReference type="GO" id="GO:0016075">
    <property type="term" value="P:rRNA catabolic process"/>
    <property type="evidence" value="ECO:0007669"/>
    <property type="project" value="TreeGrafter"/>
</dbReference>
<sequence>MKMSIQNDIDKVDLQSEKSSRPLIRDDGKRLDGRALDELRPVTMKVGVLPQANGSAYITHGNNKILVAVYGPRELHPRHLIQVNKTRIRVEYRLATFSVGERKSPAPRRREHELSKVIQEAVEPSVFTERFPRSGIDIYIQVLDADGGTRAASITAASLAIADAGIPLRGLVASVAAGKAGGKVVLD</sequence>
<protein>
    <recommendedName>
        <fullName evidence="6">Exoribonuclease phosphorolytic domain-containing protein</fullName>
    </recommendedName>
</protein>
<dbReference type="PANTHER" id="PTHR11953:SF0">
    <property type="entry name" value="EXOSOME COMPLEX COMPONENT RRP41"/>
    <property type="match status" value="1"/>
</dbReference>
<comment type="caution">
    <text evidence="7">The sequence shown here is derived from an EMBL/GenBank/DDBJ whole genome shotgun (WGS) entry which is preliminary data.</text>
</comment>
<comment type="similarity">
    <text evidence="2">Belongs to the RNase PH family.</text>
</comment>
<dbReference type="InterPro" id="IPR050080">
    <property type="entry name" value="RNase_PH"/>
</dbReference>
<evidence type="ECO:0000256" key="2">
    <source>
        <dbReference type="ARBA" id="ARBA00006678"/>
    </source>
</evidence>
<evidence type="ECO:0000313" key="7">
    <source>
        <dbReference type="EMBL" id="KKL04530.1"/>
    </source>
</evidence>
<feature type="compositionally biased region" description="Basic and acidic residues" evidence="5">
    <location>
        <begin position="8"/>
        <end position="28"/>
    </location>
</feature>
<evidence type="ECO:0000256" key="5">
    <source>
        <dbReference type="SAM" id="MobiDB-lite"/>
    </source>
</evidence>
<dbReference type="GO" id="GO:0031981">
    <property type="term" value="C:nuclear lumen"/>
    <property type="evidence" value="ECO:0007669"/>
    <property type="project" value="UniProtKB-ARBA"/>
</dbReference>
<dbReference type="PANTHER" id="PTHR11953">
    <property type="entry name" value="EXOSOME COMPLEX COMPONENT"/>
    <property type="match status" value="1"/>
</dbReference>
<feature type="non-terminal residue" evidence="7">
    <location>
        <position position="187"/>
    </location>
</feature>
<comment type="subcellular location">
    <subcellularLocation>
        <location evidence="1">Cytoplasm</location>
    </subcellularLocation>
</comment>